<reference evidence="7 9" key="1">
    <citation type="submission" date="2008-03" db="EMBL/GenBank/DDBJ databases">
        <title>Annotation of Ixodes scapularis.</title>
        <authorList>
            <consortium name="Ixodes scapularis Genome Project Consortium"/>
            <person name="Caler E."/>
            <person name="Hannick L.I."/>
            <person name="Bidwell S."/>
            <person name="Joardar V."/>
            <person name="Thiagarajan M."/>
            <person name="Amedeo P."/>
            <person name="Galinsky K.J."/>
            <person name="Schobel S."/>
            <person name="Inman J."/>
            <person name="Hostetler J."/>
            <person name="Miller J."/>
            <person name="Hammond M."/>
            <person name="Megy K."/>
            <person name="Lawson D."/>
            <person name="Kodira C."/>
            <person name="Sutton G."/>
            <person name="Meyer J."/>
            <person name="Hill C.A."/>
            <person name="Birren B."/>
            <person name="Nene V."/>
            <person name="Collins F."/>
            <person name="Alarcon-Chaidez F."/>
            <person name="Wikel S."/>
            <person name="Strausberg R."/>
        </authorList>
    </citation>
    <scope>NUCLEOTIDE SEQUENCE [LARGE SCALE GENOMIC DNA]</scope>
    <source>
        <strain evidence="9">Wikel</strain>
        <strain evidence="7">Wikel colony</strain>
    </source>
</reference>
<dbReference type="PaxDb" id="6945-B7QGI5"/>
<dbReference type="PANTHER" id="PTHR21421:SF29">
    <property type="entry name" value="GUSTATORY RECEPTOR 5A FOR TREHALOSE-RELATED"/>
    <property type="match status" value="1"/>
</dbReference>
<evidence type="ECO:0000313" key="7">
    <source>
        <dbReference type="EMBL" id="EEC17957.1"/>
    </source>
</evidence>
<keyword evidence="9" id="KW-1185">Reference proteome</keyword>
<feature type="transmembrane region" description="Helical" evidence="6">
    <location>
        <begin position="116"/>
        <end position="143"/>
    </location>
</feature>
<evidence type="ECO:0000256" key="3">
    <source>
        <dbReference type="ARBA" id="ARBA00022989"/>
    </source>
</evidence>
<feature type="transmembrane region" description="Helical" evidence="6">
    <location>
        <begin position="400"/>
        <end position="420"/>
    </location>
</feature>
<dbReference type="Proteomes" id="UP000001555">
    <property type="component" value="Unassembled WGS sequence"/>
</dbReference>
<organism>
    <name type="scientific">Ixodes scapularis</name>
    <name type="common">Black-legged tick</name>
    <name type="synonym">Deer tick</name>
    <dbReference type="NCBI Taxonomy" id="6945"/>
    <lineage>
        <taxon>Eukaryota</taxon>
        <taxon>Metazoa</taxon>
        <taxon>Ecdysozoa</taxon>
        <taxon>Arthropoda</taxon>
        <taxon>Chelicerata</taxon>
        <taxon>Arachnida</taxon>
        <taxon>Acari</taxon>
        <taxon>Parasitiformes</taxon>
        <taxon>Ixodida</taxon>
        <taxon>Ixodoidea</taxon>
        <taxon>Ixodidae</taxon>
        <taxon>Ixodinae</taxon>
        <taxon>Ixodes</taxon>
    </lineage>
</organism>
<name>B7QGI5_IXOSC</name>
<feature type="transmembrane region" description="Helical" evidence="6">
    <location>
        <begin position="211"/>
        <end position="230"/>
    </location>
</feature>
<dbReference type="EMBL" id="ABJB010951909">
    <property type="status" value="NOT_ANNOTATED_CDS"/>
    <property type="molecule type" value="Genomic_DNA"/>
</dbReference>
<accession>B7QGI5</accession>
<dbReference type="HOGENOM" id="CLU_673163_0_0_1"/>
<feature type="transmembrane region" description="Helical" evidence="6">
    <location>
        <begin position="323"/>
        <end position="343"/>
    </location>
</feature>
<feature type="transmembrane region" description="Helical" evidence="6">
    <location>
        <begin position="76"/>
        <end position="96"/>
    </location>
</feature>
<proteinExistence type="predicted"/>
<keyword evidence="2 6" id="KW-0812">Transmembrane</keyword>
<gene>
    <name evidence="7" type="ORF">IscW_ISCW022395</name>
</gene>
<evidence type="ECO:0000256" key="5">
    <source>
        <dbReference type="ARBA" id="ARBA00023170"/>
    </source>
</evidence>
<reference evidence="8" key="2">
    <citation type="submission" date="2020-05" db="UniProtKB">
        <authorList>
            <consortium name="EnsemblMetazoa"/>
        </authorList>
    </citation>
    <scope>IDENTIFICATION</scope>
    <source>
        <strain evidence="8">wikel</strain>
    </source>
</reference>
<evidence type="ECO:0000313" key="9">
    <source>
        <dbReference type="Proteomes" id="UP000001555"/>
    </source>
</evidence>
<keyword evidence="5" id="KW-0675">Receptor</keyword>
<dbReference type="GO" id="GO:0007606">
    <property type="term" value="P:sensory perception of chemical stimulus"/>
    <property type="evidence" value="ECO:0000318"/>
    <property type="project" value="GO_Central"/>
</dbReference>
<comment type="subcellular location">
    <subcellularLocation>
        <location evidence="1">Membrane</location>
        <topology evidence="1">Multi-pass membrane protein</topology>
    </subcellularLocation>
</comment>
<evidence type="ECO:0000256" key="6">
    <source>
        <dbReference type="SAM" id="Phobius"/>
    </source>
</evidence>
<protein>
    <submittedName>
        <fullName evidence="7 8">Uncharacterized protein</fullName>
    </submittedName>
</protein>
<dbReference type="VEuPathDB" id="VectorBase:ISCW022395"/>
<evidence type="ECO:0000256" key="2">
    <source>
        <dbReference type="ARBA" id="ARBA00022692"/>
    </source>
</evidence>
<feature type="transmembrane region" description="Helical" evidence="6">
    <location>
        <begin position="290"/>
        <end position="311"/>
    </location>
</feature>
<dbReference type="EnsemblMetazoa" id="ISCW022395-RA">
    <property type="protein sequence ID" value="ISCW022395-PA"/>
    <property type="gene ID" value="ISCW022395"/>
</dbReference>
<dbReference type="AlphaFoldDB" id="B7QGI5"/>
<dbReference type="PANTHER" id="PTHR21421">
    <property type="entry name" value="GUSTATORY RECEPTOR"/>
    <property type="match status" value="1"/>
</dbReference>
<dbReference type="InParanoid" id="B7QGI5"/>
<dbReference type="GO" id="GO:0038023">
    <property type="term" value="F:signaling receptor activity"/>
    <property type="evidence" value="ECO:0007669"/>
    <property type="project" value="UniProtKB-ARBA"/>
</dbReference>
<feature type="transmembrane region" description="Helical" evidence="6">
    <location>
        <begin position="164"/>
        <end position="183"/>
    </location>
</feature>
<dbReference type="GO" id="GO:0016020">
    <property type="term" value="C:membrane"/>
    <property type="evidence" value="ECO:0007669"/>
    <property type="project" value="UniProtKB-SubCell"/>
</dbReference>
<keyword evidence="4 6" id="KW-0472">Membrane</keyword>
<evidence type="ECO:0000256" key="1">
    <source>
        <dbReference type="ARBA" id="ARBA00004141"/>
    </source>
</evidence>
<sequence>MEKSTPDRFRRVIRVSAAASRAFESNREHLQEDKNWLEMLFKELLVALKIHGIVIFKPDPNSVAPRKGNAKSLLRNVRPSVILLVVFTSYGIHYAASSFTSLGRNPNGLLSLFSDVAYLFRIATALFTAFYMTSVSTSVSSLLSDSTTIFQKTLPQNAIKSIRGYVIGMSVFAFANLLAFLGVKVTELYQSGFDGYYNYNLYDLAPKSKSVIYYAVPALDIAFCTIIITMPKWIMGFHVSVCKYLGCQAVSLSGTFASERVVVLKRAREFREYHSALCELIFRFDEIFNLVLFFWYADIIISFVLSVPYIIIRTDNSTPWTYAFVMVDVACNVALLVVFNMAASDPGRLARDAQLVVLKMSSRADPDDVRLNHELLLLANAVKVAKVEMSGWNCFDVQRGLTITVLSMLSTYVVIVYQMMHHTL</sequence>
<dbReference type="GO" id="GO:0051606">
    <property type="term" value="P:detection of stimulus"/>
    <property type="evidence" value="ECO:0007669"/>
    <property type="project" value="UniProtKB-ARBA"/>
</dbReference>
<dbReference type="VEuPathDB" id="VectorBase:ISCI022395"/>
<evidence type="ECO:0000313" key="8">
    <source>
        <dbReference type="EnsemblMetazoa" id="ISCW022395-PA"/>
    </source>
</evidence>
<evidence type="ECO:0000256" key="4">
    <source>
        <dbReference type="ARBA" id="ARBA00023136"/>
    </source>
</evidence>
<keyword evidence="3 6" id="KW-1133">Transmembrane helix</keyword>
<dbReference type="EMBL" id="DS931786">
    <property type="protein sequence ID" value="EEC17957.1"/>
    <property type="molecule type" value="Genomic_DNA"/>
</dbReference>